<protein>
    <recommendedName>
        <fullName evidence="3">Deacetylase sirtuin-type domain-containing protein</fullName>
    </recommendedName>
</protein>
<reference evidence="1" key="1">
    <citation type="submission" date="2023-06" db="EMBL/GenBank/DDBJ databases">
        <title>Genome-scale phylogeny and comparative genomics of the fungal order Sordariales.</title>
        <authorList>
            <consortium name="Lawrence Berkeley National Laboratory"/>
            <person name="Hensen N."/>
            <person name="Bonometti L."/>
            <person name="Westerberg I."/>
            <person name="Brannstrom I.O."/>
            <person name="Guillou S."/>
            <person name="Cros-Aarteil S."/>
            <person name="Calhoun S."/>
            <person name="Haridas S."/>
            <person name="Kuo A."/>
            <person name="Mondo S."/>
            <person name="Pangilinan J."/>
            <person name="Riley R."/>
            <person name="Labutti K."/>
            <person name="Andreopoulos B."/>
            <person name="Lipzen A."/>
            <person name="Chen C."/>
            <person name="Yanf M."/>
            <person name="Daum C."/>
            <person name="Ng V."/>
            <person name="Clum A."/>
            <person name="Steindorff A."/>
            <person name="Ohm R."/>
            <person name="Martin F."/>
            <person name="Silar P."/>
            <person name="Natvig D."/>
            <person name="Lalanne C."/>
            <person name="Gautier V."/>
            <person name="Ament-Velasquez S.L."/>
            <person name="Kruys A."/>
            <person name="Hutchinson M.I."/>
            <person name="Powell A.J."/>
            <person name="Barry K."/>
            <person name="Miller A.N."/>
            <person name="Grigoriev I.V."/>
            <person name="Debuchy R."/>
            <person name="Gladieux P."/>
            <person name="Thoren M.H."/>
            <person name="Johannesson H."/>
        </authorList>
    </citation>
    <scope>NUCLEOTIDE SEQUENCE</scope>
    <source>
        <strain evidence="1">SMH4607-1</strain>
    </source>
</reference>
<accession>A0AA40A7N2</accession>
<dbReference type="Proteomes" id="UP001172102">
    <property type="component" value="Unassembled WGS sequence"/>
</dbReference>
<evidence type="ECO:0000313" key="2">
    <source>
        <dbReference type="Proteomes" id="UP001172102"/>
    </source>
</evidence>
<proteinExistence type="predicted"/>
<gene>
    <name evidence="1" type="ORF">B0H67DRAFT_646257</name>
</gene>
<sequence>MASTAPKTAADERYDGLDELDRKAQLLANHMKKSKHFVVFTGAGVSTSAEDHTLKVVNTLQAILTLTHMALVEL</sequence>
<evidence type="ECO:0008006" key="3">
    <source>
        <dbReference type="Google" id="ProtNLM"/>
    </source>
</evidence>
<comment type="caution">
    <text evidence="1">The sequence shown here is derived from an EMBL/GenBank/DDBJ whole genome shotgun (WGS) entry which is preliminary data.</text>
</comment>
<dbReference type="Gene3D" id="3.40.50.1220">
    <property type="entry name" value="TPP-binding domain"/>
    <property type="match status" value="1"/>
</dbReference>
<dbReference type="EMBL" id="JAUKUA010000005">
    <property type="protein sequence ID" value="KAK0710829.1"/>
    <property type="molecule type" value="Genomic_DNA"/>
</dbReference>
<keyword evidence="2" id="KW-1185">Reference proteome</keyword>
<name>A0AA40A7N2_9PEZI</name>
<dbReference type="AlphaFoldDB" id="A0AA40A7N2"/>
<organism evidence="1 2">
    <name type="scientific">Lasiosphaeris hirsuta</name>
    <dbReference type="NCBI Taxonomy" id="260670"/>
    <lineage>
        <taxon>Eukaryota</taxon>
        <taxon>Fungi</taxon>
        <taxon>Dikarya</taxon>
        <taxon>Ascomycota</taxon>
        <taxon>Pezizomycotina</taxon>
        <taxon>Sordariomycetes</taxon>
        <taxon>Sordariomycetidae</taxon>
        <taxon>Sordariales</taxon>
        <taxon>Lasiosphaeriaceae</taxon>
        <taxon>Lasiosphaeris</taxon>
    </lineage>
</organism>
<evidence type="ECO:0000313" key="1">
    <source>
        <dbReference type="EMBL" id="KAK0710829.1"/>
    </source>
</evidence>
<dbReference type="InterPro" id="IPR029035">
    <property type="entry name" value="DHS-like_NAD/FAD-binding_dom"/>
</dbReference>
<dbReference type="SUPFAM" id="SSF52467">
    <property type="entry name" value="DHS-like NAD/FAD-binding domain"/>
    <property type="match status" value="1"/>
</dbReference>